<dbReference type="Proteomes" id="UP000501690">
    <property type="component" value="Linkage Group LG2"/>
</dbReference>
<name>A0A4D6KYJ9_VIGUN</name>
<dbReference type="NCBIfam" id="TIGR01615">
    <property type="entry name" value="A_thal_3542"/>
    <property type="match status" value="1"/>
</dbReference>
<dbReference type="PANTHER" id="PTHR31579:SF42">
    <property type="entry name" value="DUF506 FAMILY PROTEIN (DUF506)"/>
    <property type="match status" value="1"/>
</dbReference>
<gene>
    <name evidence="2" type="ORF">DEO72_LG2g99</name>
</gene>
<dbReference type="PANTHER" id="PTHR31579">
    <property type="entry name" value="OS03G0796600 PROTEIN"/>
    <property type="match status" value="1"/>
</dbReference>
<evidence type="ECO:0000313" key="3">
    <source>
        <dbReference type="Proteomes" id="UP000501690"/>
    </source>
</evidence>
<dbReference type="AlphaFoldDB" id="A0A4D6KYJ9"/>
<dbReference type="EMBL" id="CP039346">
    <property type="protein sequence ID" value="QCD79781.1"/>
    <property type="molecule type" value="Genomic_DNA"/>
</dbReference>
<keyword evidence="3" id="KW-1185">Reference proteome</keyword>
<proteinExistence type="predicted"/>
<dbReference type="Pfam" id="PF04720">
    <property type="entry name" value="PDDEXK_6"/>
    <property type="match status" value="1"/>
</dbReference>
<evidence type="ECO:0000256" key="1">
    <source>
        <dbReference type="SAM" id="MobiDB-lite"/>
    </source>
</evidence>
<protein>
    <recommendedName>
        <fullName evidence="4">DUF506 family protein</fullName>
    </recommendedName>
</protein>
<dbReference type="InterPro" id="IPR006502">
    <property type="entry name" value="PDDEXK-like"/>
</dbReference>
<reference evidence="2 3" key="1">
    <citation type="submission" date="2019-04" db="EMBL/GenBank/DDBJ databases">
        <title>An improved genome assembly and genetic linkage map for asparagus bean, Vigna unguiculata ssp. sesquipedialis.</title>
        <authorList>
            <person name="Xia Q."/>
            <person name="Zhang R."/>
            <person name="Dong Y."/>
        </authorList>
    </citation>
    <scope>NUCLEOTIDE SEQUENCE [LARGE SCALE GENOMIC DNA]</scope>
    <source>
        <tissue evidence="2">Leaf</tissue>
    </source>
</reference>
<evidence type="ECO:0008006" key="4">
    <source>
        <dbReference type="Google" id="ProtNLM"/>
    </source>
</evidence>
<evidence type="ECO:0000313" key="2">
    <source>
        <dbReference type="EMBL" id="QCD79781.1"/>
    </source>
</evidence>
<feature type="region of interest" description="Disordered" evidence="1">
    <location>
        <begin position="23"/>
        <end position="43"/>
    </location>
</feature>
<accession>A0A4D6KYJ9</accession>
<sequence>MGRIPVRFERVAAAFEADVARVRPCESGGGGGGETEHSPEDLSDLSDLVKSFMEKKEEEEDAIGFVWDDGDEDLEWFDSEKREILQTIFSNDGGDDDDAKRLIRREIELVMNLVAENEKSAPEFKRQLMSRMRERGLDAGLCKCKWERNRRFPGGDYEYIDVNYAGNRYIVEISLVAEFEIARPISHYCSLLDVFPEIFVGKLEELKQVVRLMCSAIKSSMKSIEMHIPPWRRIGYMQAKWFSSYKRITDEVATKRTSSSSPLSSTKSIGFDARPLKSYNCRDDFVSKPAFGICLLTNAFYADGPGMLL</sequence>
<organism evidence="2 3">
    <name type="scientific">Vigna unguiculata</name>
    <name type="common">Cowpea</name>
    <dbReference type="NCBI Taxonomy" id="3917"/>
    <lineage>
        <taxon>Eukaryota</taxon>
        <taxon>Viridiplantae</taxon>
        <taxon>Streptophyta</taxon>
        <taxon>Embryophyta</taxon>
        <taxon>Tracheophyta</taxon>
        <taxon>Spermatophyta</taxon>
        <taxon>Magnoliopsida</taxon>
        <taxon>eudicotyledons</taxon>
        <taxon>Gunneridae</taxon>
        <taxon>Pentapetalae</taxon>
        <taxon>rosids</taxon>
        <taxon>fabids</taxon>
        <taxon>Fabales</taxon>
        <taxon>Fabaceae</taxon>
        <taxon>Papilionoideae</taxon>
        <taxon>50 kb inversion clade</taxon>
        <taxon>NPAAA clade</taxon>
        <taxon>indigoferoid/millettioid clade</taxon>
        <taxon>Phaseoleae</taxon>
        <taxon>Vigna</taxon>
    </lineage>
</organism>